<dbReference type="GO" id="GO:0005737">
    <property type="term" value="C:cytoplasm"/>
    <property type="evidence" value="ECO:0007669"/>
    <property type="project" value="TreeGrafter"/>
</dbReference>
<evidence type="ECO:0000313" key="11">
    <source>
        <dbReference type="Proteomes" id="UP000054144"/>
    </source>
</evidence>
<dbReference type="GO" id="GO:0043138">
    <property type="term" value="F:3'-5' DNA helicase activity"/>
    <property type="evidence" value="ECO:0007669"/>
    <property type="project" value="UniProtKB-EC"/>
</dbReference>
<dbReference type="Proteomes" id="UP000054144">
    <property type="component" value="Unassembled WGS sequence"/>
</dbReference>
<keyword evidence="10" id="KW-0378">Hydrolase</keyword>
<comment type="similarity">
    <text evidence="1">Belongs to the helicase family. RecQ subfamily.</text>
</comment>
<proteinExistence type="inferred from homology"/>
<keyword evidence="2" id="KW-0547">Nucleotide-binding</keyword>
<dbReference type="CDD" id="cd18785">
    <property type="entry name" value="SF2_C"/>
    <property type="match status" value="1"/>
</dbReference>
<dbReference type="PROSITE" id="PS51192">
    <property type="entry name" value="HELICASE_ATP_BIND_1"/>
    <property type="match status" value="1"/>
</dbReference>
<keyword evidence="5" id="KW-0413">Isomerase</keyword>
<dbReference type="InterPro" id="IPR001650">
    <property type="entry name" value="Helicase_C-like"/>
</dbReference>
<protein>
    <recommendedName>
        <fullName evidence="8">DNA 3'-5' helicase</fullName>
        <ecNumber evidence="8">5.6.2.4</ecNumber>
    </recommendedName>
</protein>
<dbReference type="PANTHER" id="PTHR13710">
    <property type="entry name" value="DNA HELICASE RECQ FAMILY MEMBER"/>
    <property type="match status" value="1"/>
</dbReference>
<name>A0A0D7ADH5_9AGAR</name>
<evidence type="ECO:0000256" key="7">
    <source>
        <dbReference type="ARBA" id="ARBA00034617"/>
    </source>
</evidence>
<dbReference type="Pfam" id="PF00271">
    <property type="entry name" value="Helicase_C"/>
    <property type="match status" value="1"/>
</dbReference>
<evidence type="ECO:0000313" key="10">
    <source>
        <dbReference type="EMBL" id="KIY48923.1"/>
    </source>
</evidence>
<feature type="domain" description="Helicase ATP-binding" evidence="9">
    <location>
        <begin position="39"/>
        <end position="237"/>
    </location>
</feature>
<dbReference type="OrthoDB" id="3269685at2759"/>
<dbReference type="InterPro" id="IPR011545">
    <property type="entry name" value="DEAD/DEAH_box_helicase_dom"/>
</dbReference>
<evidence type="ECO:0000256" key="8">
    <source>
        <dbReference type="ARBA" id="ARBA00034808"/>
    </source>
</evidence>
<dbReference type="PANTHER" id="PTHR13710:SF153">
    <property type="entry name" value="RECQ-LIKE DNA HELICASE BLM"/>
    <property type="match status" value="1"/>
</dbReference>
<dbReference type="GO" id="GO:0005524">
    <property type="term" value="F:ATP binding"/>
    <property type="evidence" value="ECO:0007669"/>
    <property type="project" value="UniProtKB-KW"/>
</dbReference>
<dbReference type="EC" id="5.6.2.4" evidence="8"/>
<evidence type="ECO:0000259" key="9">
    <source>
        <dbReference type="PROSITE" id="PS51192"/>
    </source>
</evidence>
<dbReference type="GO" id="GO:0016787">
    <property type="term" value="F:hydrolase activity"/>
    <property type="evidence" value="ECO:0007669"/>
    <property type="project" value="UniProtKB-KW"/>
</dbReference>
<keyword evidence="3" id="KW-0067">ATP-binding</keyword>
<dbReference type="GO" id="GO:0005634">
    <property type="term" value="C:nucleus"/>
    <property type="evidence" value="ECO:0007669"/>
    <property type="project" value="TreeGrafter"/>
</dbReference>
<evidence type="ECO:0000256" key="4">
    <source>
        <dbReference type="ARBA" id="ARBA00023125"/>
    </source>
</evidence>
<evidence type="ECO:0000256" key="3">
    <source>
        <dbReference type="ARBA" id="ARBA00022840"/>
    </source>
</evidence>
<dbReference type="Gene3D" id="3.40.50.300">
    <property type="entry name" value="P-loop containing nucleotide triphosphate hydrolases"/>
    <property type="match status" value="2"/>
</dbReference>
<keyword evidence="11" id="KW-1185">Reference proteome</keyword>
<evidence type="ECO:0000256" key="1">
    <source>
        <dbReference type="ARBA" id="ARBA00005446"/>
    </source>
</evidence>
<keyword evidence="4" id="KW-0238">DNA-binding</keyword>
<comment type="catalytic activity">
    <reaction evidence="7">
        <text>Couples ATP hydrolysis with the unwinding of duplex DNA by translocating in the 3'-5' direction.</text>
        <dbReference type="EC" id="5.6.2.4"/>
    </reaction>
</comment>
<gene>
    <name evidence="10" type="ORF">FISHEDRAFT_42407</name>
</gene>
<dbReference type="GO" id="GO:0005694">
    <property type="term" value="C:chromosome"/>
    <property type="evidence" value="ECO:0007669"/>
    <property type="project" value="TreeGrafter"/>
</dbReference>
<evidence type="ECO:0000256" key="5">
    <source>
        <dbReference type="ARBA" id="ARBA00023235"/>
    </source>
</evidence>
<dbReference type="SMART" id="SM00487">
    <property type="entry name" value="DEXDc"/>
    <property type="match status" value="1"/>
</dbReference>
<organism evidence="10 11">
    <name type="scientific">Fistulina hepatica ATCC 64428</name>
    <dbReference type="NCBI Taxonomy" id="1128425"/>
    <lineage>
        <taxon>Eukaryota</taxon>
        <taxon>Fungi</taxon>
        <taxon>Dikarya</taxon>
        <taxon>Basidiomycota</taxon>
        <taxon>Agaricomycotina</taxon>
        <taxon>Agaricomycetes</taxon>
        <taxon>Agaricomycetidae</taxon>
        <taxon>Agaricales</taxon>
        <taxon>Fistulinaceae</taxon>
        <taxon>Fistulina</taxon>
    </lineage>
</organism>
<dbReference type="GO" id="GO:0003677">
    <property type="term" value="F:DNA binding"/>
    <property type="evidence" value="ECO:0007669"/>
    <property type="project" value="UniProtKB-KW"/>
</dbReference>
<dbReference type="InterPro" id="IPR014001">
    <property type="entry name" value="Helicase_ATP-bd"/>
</dbReference>
<dbReference type="AlphaFoldDB" id="A0A0D7ADH5"/>
<reference evidence="10 11" key="1">
    <citation type="journal article" date="2015" name="Fungal Genet. Biol.">
        <title>Evolution of novel wood decay mechanisms in Agaricales revealed by the genome sequences of Fistulina hepatica and Cylindrobasidium torrendii.</title>
        <authorList>
            <person name="Floudas D."/>
            <person name="Held B.W."/>
            <person name="Riley R."/>
            <person name="Nagy L.G."/>
            <person name="Koehler G."/>
            <person name="Ransdell A.S."/>
            <person name="Younus H."/>
            <person name="Chow J."/>
            <person name="Chiniquy J."/>
            <person name="Lipzen A."/>
            <person name="Tritt A."/>
            <person name="Sun H."/>
            <person name="Haridas S."/>
            <person name="LaButti K."/>
            <person name="Ohm R.A."/>
            <person name="Kues U."/>
            <person name="Blanchette R.A."/>
            <person name="Grigoriev I.V."/>
            <person name="Minto R.E."/>
            <person name="Hibbett D.S."/>
        </authorList>
    </citation>
    <scope>NUCLEOTIDE SEQUENCE [LARGE SCALE GENOMIC DNA]</scope>
    <source>
        <strain evidence="10 11">ATCC 64428</strain>
    </source>
</reference>
<sequence>MSEPSNSFKFFSEEGLLLCRSIAHECLPYDPHDDSLETATQFLDGRDGLVLSGCGSGKTGIIALLAFLLIQFGQDLSLVPKNCSVEFVQNPLLLVVCPTNALEEDIALKLCKLGLKAAAVNARTVEESRRNSHIPDPWLTAKSHANVLCLSPEMLKNSKAFESLLISSEFKERVVGLIVDEAHMVYRWGANFRKEFLDIGITRVRLPPRVCLLLMTATLRPGRPRNEVLKQFALQSFFTVHRSNARPEIHVRFRTLKSSLAAIDFPELAWVSKQPGLGFVYDRSIHVCSNIVNYLKRCESDLERRHHIVLVHAGNRASQQECIRLLINDLALDDWLVVVTTDVYMLGIDKPHIVRVIIIDPGDVDELVQKMGRVGRDRERVPVMYSRTCLNPYLKAQDPTLDAGDEDGIDVDLAKMIFADCKTEQQNQIYANPPAIRICSCMDCSTRTAEGTTVPICNCENCFLRRCGITNTSVREGVGVAVAEDGGQLPSSCGAIDVLPGMFHSVCLLFPFLIHADHRSNRRLQLMFRFATC</sequence>
<keyword evidence="6" id="KW-0539">Nucleus</keyword>
<accession>A0A0D7ADH5</accession>
<dbReference type="SMART" id="SM00490">
    <property type="entry name" value="HELICc"/>
    <property type="match status" value="1"/>
</dbReference>
<dbReference type="EMBL" id="KN881793">
    <property type="protein sequence ID" value="KIY48923.1"/>
    <property type="molecule type" value="Genomic_DNA"/>
</dbReference>
<dbReference type="GO" id="GO:0000724">
    <property type="term" value="P:double-strand break repair via homologous recombination"/>
    <property type="evidence" value="ECO:0007669"/>
    <property type="project" value="TreeGrafter"/>
</dbReference>
<dbReference type="SUPFAM" id="SSF52540">
    <property type="entry name" value="P-loop containing nucleoside triphosphate hydrolases"/>
    <property type="match status" value="1"/>
</dbReference>
<dbReference type="InterPro" id="IPR027417">
    <property type="entry name" value="P-loop_NTPase"/>
</dbReference>
<evidence type="ECO:0000256" key="2">
    <source>
        <dbReference type="ARBA" id="ARBA00022741"/>
    </source>
</evidence>
<dbReference type="Pfam" id="PF00270">
    <property type="entry name" value="DEAD"/>
    <property type="match status" value="1"/>
</dbReference>
<dbReference type="GO" id="GO:0009378">
    <property type="term" value="F:four-way junction helicase activity"/>
    <property type="evidence" value="ECO:0007669"/>
    <property type="project" value="TreeGrafter"/>
</dbReference>
<evidence type="ECO:0000256" key="6">
    <source>
        <dbReference type="ARBA" id="ARBA00023242"/>
    </source>
</evidence>